<reference evidence="1 2" key="1">
    <citation type="submission" date="2016-10" db="EMBL/GenBank/DDBJ databases">
        <authorList>
            <person name="de Groot N.N."/>
        </authorList>
    </citation>
    <scope>NUCLEOTIDE SEQUENCE [LARGE SCALE GENOMIC DNA]</scope>
    <source>
        <strain evidence="1 2">AB35.6</strain>
    </source>
</reference>
<dbReference type="GO" id="GO:0006355">
    <property type="term" value="P:regulation of DNA-templated transcription"/>
    <property type="evidence" value="ECO:0007669"/>
    <property type="project" value="InterPro"/>
</dbReference>
<evidence type="ECO:0000313" key="2">
    <source>
        <dbReference type="Proteomes" id="UP000182409"/>
    </source>
</evidence>
<dbReference type="InterPro" id="IPR010985">
    <property type="entry name" value="Ribbon_hlx_hlx"/>
</dbReference>
<dbReference type="SUPFAM" id="SSF47598">
    <property type="entry name" value="Ribbon-helix-helix"/>
    <property type="match status" value="1"/>
</dbReference>
<name>A0A1H4JZU0_9BACT</name>
<evidence type="ECO:0008006" key="3">
    <source>
        <dbReference type="Google" id="ProtNLM"/>
    </source>
</evidence>
<dbReference type="EMBL" id="FNSD01000001">
    <property type="protein sequence ID" value="SEB51814.1"/>
    <property type="molecule type" value="Genomic_DNA"/>
</dbReference>
<protein>
    <recommendedName>
        <fullName evidence="3">HicB family protein</fullName>
    </recommendedName>
</protein>
<evidence type="ECO:0000313" key="1">
    <source>
        <dbReference type="EMBL" id="SEB51814.1"/>
    </source>
</evidence>
<sequence>MSTKRSLSYPLRMPPTMREKMTAMALEESISLNHMICIAIAEKIARVDHAAWHGEERRKSGQTPTGGP</sequence>
<gene>
    <name evidence="1" type="ORF">SAMN05443244_0922</name>
</gene>
<dbReference type="Proteomes" id="UP000182409">
    <property type="component" value="Unassembled WGS sequence"/>
</dbReference>
<organism evidence="1 2">
    <name type="scientific">Terriglobus roseus</name>
    <dbReference type="NCBI Taxonomy" id="392734"/>
    <lineage>
        <taxon>Bacteria</taxon>
        <taxon>Pseudomonadati</taxon>
        <taxon>Acidobacteriota</taxon>
        <taxon>Terriglobia</taxon>
        <taxon>Terriglobales</taxon>
        <taxon>Acidobacteriaceae</taxon>
        <taxon>Terriglobus</taxon>
    </lineage>
</organism>
<proteinExistence type="predicted"/>
<dbReference type="InterPro" id="IPR013321">
    <property type="entry name" value="Arc_rbn_hlx_hlx"/>
</dbReference>
<dbReference type="Gene3D" id="1.10.1220.10">
    <property type="entry name" value="Met repressor-like"/>
    <property type="match status" value="1"/>
</dbReference>
<dbReference type="AlphaFoldDB" id="A0A1H4JZU0"/>
<accession>A0A1H4JZU0</accession>